<feature type="compositionally biased region" description="Acidic residues" evidence="7">
    <location>
        <begin position="134"/>
        <end position="144"/>
    </location>
</feature>
<dbReference type="InterPro" id="IPR026541">
    <property type="entry name" value="MRG_dom"/>
</dbReference>
<dbReference type="FunFam" id="2.30.30.140:FF:000042">
    <property type="entry name" value="male-specific lethal 3 homolog"/>
    <property type="match status" value="1"/>
</dbReference>
<comment type="subcellular location">
    <subcellularLocation>
        <location evidence="1">Nucleus</location>
    </subcellularLocation>
</comment>
<dbReference type="Gene3D" id="1.10.274.30">
    <property type="entry name" value="MRG domain"/>
    <property type="match status" value="2"/>
</dbReference>
<evidence type="ECO:0000313" key="10">
    <source>
        <dbReference type="EMBL" id="KAF8765213.1"/>
    </source>
</evidence>
<dbReference type="GO" id="GO:0006355">
    <property type="term" value="P:regulation of DNA-templated transcription"/>
    <property type="evidence" value="ECO:0007669"/>
    <property type="project" value="InterPro"/>
</dbReference>
<evidence type="ECO:0000256" key="2">
    <source>
        <dbReference type="ARBA" id="ARBA00022853"/>
    </source>
</evidence>
<dbReference type="Pfam" id="PF05712">
    <property type="entry name" value="MRG"/>
    <property type="match status" value="1"/>
</dbReference>
<organism evidence="10 11">
    <name type="scientific">Argiope bruennichi</name>
    <name type="common">Wasp spider</name>
    <name type="synonym">Aranea bruennichi</name>
    <dbReference type="NCBI Taxonomy" id="94029"/>
    <lineage>
        <taxon>Eukaryota</taxon>
        <taxon>Metazoa</taxon>
        <taxon>Ecdysozoa</taxon>
        <taxon>Arthropoda</taxon>
        <taxon>Chelicerata</taxon>
        <taxon>Arachnida</taxon>
        <taxon>Araneae</taxon>
        <taxon>Araneomorphae</taxon>
        <taxon>Entelegynae</taxon>
        <taxon>Araneoidea</taxon>
        <taxon>Araneidae</taxon>
        <taxon>Argiope</taxon>
    </lineage>
</organism>
<feature type="region of interest" description="Disordered" evidence="7">
    <location>
        <begin position="301"/>
        <end position="402"/>
    </location>
</feature>
<accession>A0A8T0E446</accession>
<keyword evidence="4" id="KW-0804">Transcription</keyword>
<evidence type="ECO:0000256" key="7">
    <source>
        <dbReference type="SAM" id="MobiDB-lite"/>
    </source>
</evidence>
<feature type="domain" description="MSL3 chromodomain-like" evidence="9">
    <location>
        <begin position="12"/>
        <end position="88"/>
    </location>
</feature>
<dbReference type="AlphaFoldDB" id="A0A8T0E446"/>
<keyword evidence="5" id="KW-0539">Nucleus</keyword>
<dbReference type="InterPro" id="IPR038217">
    <property type="entry name" value="MRG_C_sf"/>
</dbReference>
<keyword evidence="3" id="KW-0805">Transcription regulation</keyword>
<evidence type="ECO:0000259" key="8">
    <source>
        <dbReference type="Pfam" id="PF05712"/>
    </source>
</evidence>
<evidence type="ECO:0000259" key="9">
    <source>
        <dbReference type="Pfam" id="PF22732"/>
    </source>
</evidence>
<feature type="domain" description="MRG" evidence="8">
    <location>
        <begin position="133"/>
        <end position="500"/>
    </location>
</feature>
<dbReference type="PANTHER" id="PTHR10880:SF15">
    <property type="entry name" value="MSL COMPLEX SUBUNIT 3"/>
    <property type="match status" value="1"/>
</dbReference>
<gene>
    <name evidence="10" type="ORF">HNY73_023201</name>
</gene>
<protein>
    <recommendedName>
        <fullName evidence="6">Protein male-specific lethal-3</fullName>
    </recommendedName>
</protein>
<proteinExistence type="predicted"/>
<keyword evidence="2" id="KW-0156">Chromatin regulator</keyword>
<dbReference type="GO" id="GO:0035267">
    <property type="term" value="C:NuA4 histone acetyltransferase complex"/>
    <property type="evidence" value="ECO:0007669"/>
    <property type="project" value="TreeGrafter"/>
</dbReference>
<evidence type="ECO:0000313" key="11">
    <source>
        <dbReference type="Proteomes" id="UP000807504"/>
    </source>
</evidence>
<keyword evidence="11" id="KW-1185">Reference proteome</keyword>
<feature type="compositionally biased region" description="Basic and acidic residues" evidence="7">
    <location>
        <begin position="116"/>
        <end position="126"/>
    </location>
</feature>
<dbReference type="SUPFAM" id="SSF54160">
    <property type="entry name" value="Chromo domain-like"/>
    <property type="match status" value="1"/>
</dbReference>
<evidence type="ECO:0000256" key="6">
    <source>
        <dbReference type="ARBA" id="ARBA00069454"/>
    </source>
</evidence>
<dbReference type="GO" id="GO:0072487">
    <property type="term" value="C:MSL complex"/>
    <property type="evidence" value="ECO:0007669"/>
    <property type="project" value="TreeGrafter"/>
</dbReference>
<dbReference type="InterPro" id="IPR008676">
    <property type="entry name" value="MRG"/>
</dbReference>
<dbReference type="Gene3D" id="2.30.30.140">
    <property type="match status" value="1"/>
</dbReference>
<dbReference type="GO" id="GO:0006325">
    <property type="term" value="P:chromatin organization"/>
    <property type="evidence" value="ECO:0007669"/>
    <property type="project" value="UniProtKB-KW"/>
</dbReference>
<dbReference type="GO" id="GO:0005634">
    <property type="term" value="C:nucleus"/>
    <property type="evidence" value="ECO:0007669"/>
    <property type="project" value="UniProtKB-SubCell"/>
</dbReference>
<dbReference type="PROSITE" id="PS51640">
    <property type="entry name" value="MRG"/>
    <property type="match status" value="1"/>
</dbReference>
<dbReference type="Proteomes" id="UP000807504">
    <property type="component" value="Unassembled WGS sequence"/>
</dbReference>
<feature type="compositionally biased region" description="Polar residues" evidence="7">
    <location>
        <begin position="342"/>
        <end position="356"/>
    </location>
</feature>
<reference evidence="10" key="2">
    <citation type="submission" date="2020-06" db="EMBL/GenBank/DDBJ databases">
        <authorList>
            <person name="Sheffer M."/>
        </authorList>
    </citation>
    <scope>NUCLEOTIDE SEQUENCE</scope>
</reference>
<name>A0A8T0E446_ARGBR</name>
<feature type="compositionally biased region" description="Basic and acidic residues" evidence="7">
    <location>
        <begin position="301"/>
        <end position="316"/>
    </location>
</feature>
<feature type="compositionally biased region" description="Polar residues" evidence="7">
    <location>
        <begin position="363"/>
        <end position="402"/>
    </location>
</feature>
<evidence type="ECO:0000256" key="1">
    <source>
        <dbReference type="ARBA" id="ARBA00004123"/>
    </source>
</evidence>
<sequence length="506" mass="57559">MGVATRGVKFKFAAGEKVLCYEPDPTKAKVLYESKVLDLVVSRDERGRKVPEYLIHFFGWNSSWDRCVREEFILPFTEENRELQVKLANEAALSIKGKRKSKLPPLLKETLYKKQCNDSGNEKSENPDSSSSESDSESSEEDTEKDVILKLPEILKEVLEDDWLAVTKKNKLVNCLLRAQCIAIWKFVKIYSICVHTKNTKNGKQIMLNLCKEVMDGIRVYFDFTLPHLLLYRQEKKQYYTDGTRFSPLFDSFSDLPEKAVKIEVDTYHEAALKSDLAFPGCLQKSRISRYLKSPSAVVKTEVRSSPEAHQPAEKCFKRKRARGRPRMASTRILRSSDKPKQSTSAEESAVVTNSLEMKPCPSSETRLTRKSTQQATSSDLMEKSLSASRCPSTTDSSGLSTASVPKLSQQCVLINDMTLLQEIFSWRILPQHFYEQIPAAPSLIYGAHHLLRLLVKLPEMISKMSLSTQKLQNLMCILENFLMYVADRKGDLFHPATYIDSSDSF</sequence>
<dbReference type="PANTHER" id="PTHR10880">
    <property type="entry name" value="MORTALITY FACTOR 4-LIKE PROTEIN"/>
    <property type="match status" value="1"/>
</dbReference>
<evidence type="ECO:0000256" key="4">
    <source>
        <dbReference type="ARBA" id="ARBA00023163"/>
    </source>
</evidence>
<reference evidence="10" key="1">
    <citation type="journal article" date="2020" name="bioRxiv">
        <title>Chromosome-level reference genome of the European wasp spider Argiope bruennichi: a resource for studies on range expansion and evolutionary adaptation.</title>
        <authorList>
            <person name="Sheffer M.M."/>
            <person name="Hoppe A."/>
            <person name="Krehenwinkel H."/>
            <person name="Uhl G."/>
            <person name="Kuss A.W."/>
            <person name="Jensen L."/>
            <person name="Jensen C."/>
            <person name="Gillespie R.G."/>
            <person name="Hoff K.J."/>
            <person name="Prost S."/>
        </authorList>
    </citation>
    <scope>NUCLEOTIDE SEQUENCE</scope>
</reference>
<dbReference type="Pfam" id="PF22732">
    <property type="entry name" value="MSL3_chromo-like"/>
    <property type="match status" value="1"/>
</dbReference>
<comment type="caution">
    <text evidence="10">The sequence shown here is derived from an EMBL/GenBank/DDBJ whole genome shotgun (WGS) entry which is preliminary data.</text>
</comment>
<dbReference type="InterPro" id="IPR053820">
    <property type="entry name" value="MSL3_chromo-like"/>
</dbReference>
<dbReference type="EMBL" id="JABXBU010002231">
    <property type="protein sequence ID" value="KAF8765213.1"/>
    <property type="molecule type" value="Genomic_DNA"/>
</dbReference>
<feature type="compositionally biased region" description="Basic residues" evidence="7">
    <location>
        <begin position="317"/>
        <end position="326"/>
    </location>
</feature>
<dbReference type="InterPro" id="IPR016197">
    <property type="entry name" value="Chromo-like_dom_sf"/>
</dbReference>
<feature type="region of interest" description="Disordered" evidence="7">
    <location>
        <begin position="116"/>
        <end position="145"/>
    </location>
</feature>
<evidence type="ECO:0000256" key="5">
    <source>
        <dbReference type="ARBA" id="ARBA00023242"/>
    </source>
</evidence>
<evidence type="ECO:0000256" key="3">
    <source>
        <dbReference type="ARBA" id="ARBA00023015"/>
    </source>
</evidence>